<dbReference type="SUPFAM" id="SSF82185">
    <property type="entry name" value="Histone H3 K4-specific methyltransferase SET7/9 N-terminal domain"/>
    <property type="match status" value="1"/>
</dbReference>
<evidence type="ECO:0000313" key="4">
    <source>
        <dbReference type="EMBL" id="CAJ0968670.1"/>
    </source>
</evidence>
<feature type="region of interest" description="Disordered" evidence="2">
    <location>
        <begin position="218"/>
        <end position="240"/>
    </location>
</feature>
<evidence type="ECO:0000256" key="1">
    <source>
        <dbReference type="ARBA" id="ARBA00022737"/>
    </source>
</evidence>
<dbReference type="InterPro" id="IPR001849">
    <property type="entry name" value="PH_domain"/>
</dbReference>
<dbReference type="Gene3D" id="2.20.110.10">
    <property type="entry name" value="Histone H3 K4-specific methyltransferase SET7/9 N-terminal domain"/>
    <property type="match status" value="2"/>
</dbReference>
<dbReference type="SUPFAM" id="SSF50729">
    <property type="entry name" value="PH domain-like"/>
    <property type="match status" value="1"/>
</dbReference>
<evidence type="ECO:0000256" key="2">
    <source>
        <dbReference type="SAM" id="MobiDB-lite"/>
    </source>
</evidence>
<dbReference type="Proteomes" id="UP001176940">
    <property type="component" value="Unassembled WGS sequence"/>
</dbReference>
<dbReference type="InterPro" id="IPR011993">
    <property type="entry name" value="PH-like_dom_sf"/>
</dbReference>
<proteinExistence type="predicted"/>
<organism evidence="4 5">
    <name type="scientific">Ranitomeya imitator</name>
    <name type="common">mimic poison frog</name>
    <dbReference type="NCBI Taxonomy" id="111125"/>
    <lineage>
        <taxon>Eukaryota</taxon>
        <taxon>Metazoa</taxon>
        <taxon>Chordata</taxon>
        <taxon>Craniata</taxon>
        <taxon>Vertebrata</taxon>
        <taxon>Euteleostomi</taxon>
        <taxon>Amphibia</taxon>
        <taxon>Batrachia</taxon>
        <taxon>Anura</taxon>
        <taxon>Neobatrachia</taxon>
        <taxon>Hyloidea</taxon>
        <taxon>Dendrobatidae</taxon>
        <taxon>Dendrobatinae</taxon>
        <taxon>Ranitomeya</taxon>
    </lineage>
</organism>
<dbReference type="Gene3D" id="2.30.29.30">
    <property type="entry name" value="Pleckstrin-homology domain (PH domain)/Phosphotyrosine-binding domain (PTB)"/>
    <property type="match status" value="1"/>
</dbReference>
<dbReference type="SMART" id="SM00698">
    <property type="entry name" value="MORN"/>
    <property type="match status" value="5"/>
</dbReference>
<dbReference type="EMBL" id="CAUEEQ010079524">
    <property type="protein sequence ID" value="CAJ0968670.1"/>
    <property type="molecule type" value="Genomic_DNA"/>
</dbReference>
<dbReference type="PANTHER" id="PTHR46089">
    <property type="entry name" value="ALSIN HOMOLOG"/>
    <property type="match status" value="1"/>
</dbReference>
<keyword evidence="5" id="KW-1185">Reference proteome</keyword>
<evidence type="ECO:0000313" key="5">
    <source>
        <dbReference type="Proteomes" id="UP001176940"/>
    </source>
</evidence>
<sequence length="240" mass="27165">MHLNIRKKRNGLKITTPEEQLTLVASSPQEKTKWLRAISQAVDQALRGVYEPSPTTSGSIRQDPPLSRSAKYTYYKDARLKDATYEGRWISGKPHGRGVLSWPDGRIYTGDFRNGLEDGYGEYILPNKVLKKNDRYLGNWKDGKMCGQGTFWYANGEVYEGCFQDNNRHGHGLLRSGKLTSSSPSMFIGQWVFDKKTGYGVFDDITRCVFKKMTPESADCAGADSGNRRTKKMGGKEWRK</sequence>
<feature type="domain" description="PH" evidence="3">
    <location>
        <begin position="1"/>
        <end position="43"/>
    </location>
</feature>
<dbReference type="PROSITE" id="PS50003">
    <property type="entry name" value="PH_DOMAIN"/>
    <property type="match status" value="1"/>
</dbReference>
<dbReference type="InterPro" id="IPR051984">
    <property type="entry name" value="Alsin"/>
</dbReference>
<comment type="caution">
    <text evidence="4">The sequence shown here is derived from an EMBL/GenBank/DDBJ whole genome shotgun (WGS) entry which is preliminary data.</text>
</comment>
<gene>
    <name evidence="4" type="ORF">RIMI_LOCUS23303437</name>
</gene>
<keyword evidence="1" id="KW-0677">Repeat</keyword>
<dbReference type="PANTHER" id="PTHR46089:SF3">
    <property type="entry name" value="ALSIN"/>
    <property type="match status" value="1"/>
</dbReference>
<dbReference type="InterPro" id="IPR003409">
    <property type="entry name" value="MORN"/>
</dbReference>
<accession>A0ABN9MPG0</accession>
<name>A0ABN9MPG0_9NEOB</name>
<dbReference type="Pfam" id="PF02493">
    <property type="entry name" value="MORN"/>
    <property type="match status" value="5"/>
</dbReference>
<protein>
    <recommendedName>
        <fullName evidence="3">PH domain-containing protein</fullName>
    </recommendedName>
</protein>
<evidence type="ECO:0000259" key="3">
    <source>
        <dbReference type="PROSITE" id="PS50003"/>
    </source>
</evidence>
<reference evidence="4" key="1">
    <citation type="submission" date="2023-07" db="EMBL/GenBank/DDBJ databases">
        <authorList>
            <person name="Stuckert A."/>
        </authorList>
    </citation>
    <scope>NUCLEOTIDE SEQUENCE</scope>
</reference>